<protein>
    <submittedName>
        <fullName evidence="2">Uncharacterized protein</fullName>
    </submittedName>
</protein>
<evidence type="ECO:0000256" key="1">
    <source>
        <dbReference type="SAM" id="MobiDB-lite"/>
    </source>
</evidence>
<gene>
    <name evidence="2" type="ORF">Ciccas_004836</name>
</gene>
<proteinExistence type="predicted"/>
<feature type="region of interest" description="Disordered" evidence="1">
    <location>
        <begin position="1"/>
        <end position="37"/>
    </location>
</feature>
<dbReference type="Proteomes" id="UP001626550">
    <property type="component" value="Unassembled WGS sequence"/>
</dbReference>
<organism evidence="2 3">
    <name type="scientific">Cichlidogyrus casuarinus</name>
    <dbReference type="NCBI Taxonomy" id="1844966"/>
    <lineage>
        <taxon>Eukaryota</taxon>
        <taxon>Metazoa</taxon>
        <taxon>Spiralia</taxon>
        <taxon>Lophotrochozoa</taxon>
        <taxon>Platyhelminthes</taxon>
        <taxon>Monogenea</taxon>
        <taxon>Monopisthocotylea</taxon>
        <taxon>Dactylogyridea</taxon>
        <taxon>Ancyrocephalidae</taxon>
        <taxon>Cichlidogyrus</taxon>
    </lineage>
</organism>
<feature type="compositionally biased region" description="Polar residues" evidence="1">
    <location>
        <begin position="8"/>
        <end position="18"/>
    </location>
</feature>
<dbReference type="InterPro" id="IPR013730">
    <property type="entry name" value="Fyv7/TAP26"/>
</dbReference>
<dbReference type="EMBL" id="JBJKFK010000527">
    <property type="protein sequence ID" value="KAL3316519.1"/>
    <property type="molecule type" value="Genomic_DNA"/>
</dbReference>
<sequence>MKAKDIISKQQKIAQNRTALKANIKEKQEKRQQARKDRNLAYCKKTKSGQPSMKHRIKYMISEMTKNHQ</sequence>
<reference evidence="2 3" key="1">
    <citation type="submission" date="2024-11" db="EMBL/GenBank/DDBJ databases">
        <title>Adaptive evolution of stress response genes in parasites aligns with host niche diversity.</title>
        <authorList>
            <person name="Hahn C."/>
            <person name="Resl P."/>
        </authorList>
    </citation>
    <scope>NUCLEOTIDE SEQUENCE [LARGE SCALE GENOMIC DNA]</scope>
    <source>
        <strain evidence="2">EGGRZ-B1_66</strain>
        <tissue evidence="2">Body</tissue>
    </source>
</reference>
<keyword evidence="3" id="KW-1185">Reference proteome</keyword>
<accession>A0ABD2QAF4</accession>
<name>A0ABD2QAF4_9PLAT</name>
<comment type="caution">
    <text evidence="2">The sequence shown here is derived from an EMBL/GenBank/DDBJ whole genome shotgun (WGS) entry which is preliminary data.</text>
</comment>
<feature type="compositionally biased region" description="Basic and acidic residues" evidence="1">
    <location>
        <begin position="23"/>
        <end position="37"/>
    </location>
</feature>
<dbReference type="Pfam" id="PF08524">
    <property type="entry name" value="rRNA_processing"/>
    <property type="match status" value="1"/>
</dbReference>
<evidence type="ECO:0000313" key="2">
    <source>
        <dbReference type="EMBL" id="KAL3316519.1"/>
    </source>
</evidence>
<evidence type="ECO:0000313" key="3">
    <source>
        <dbReference type="Proteomes" id="UP001626550"/>
    </source>
</evidence>
<dbReference type="AlphaFoldDB" id="A0ABD2QAF4"/>